<dbReference type="AlphaFoldDB" id="A0A1F7SFB0"/>
<proteinExistence type="predicted"/>
<gene>
    <name evidence="2" type="ORF">A3G31_10820</name>
</gene>
<organism evidence="2 3">
    <name type="scientific">Candidatus Schekmanbacteria bacterium RIFCSPLOWO2_12_FULL_38_15</name>
    <dbReference type="NCBI Taxonomy" id="1817883"/>
    <lineage>
        <taxon>Bacteria</taxon>
        <taxon>Candidatus Schekmaniibacteriota</taxon>
    </lineage>
</organism>
<feature type="transmembrane region" description="Helical" evidence="1">
    <location>
        <begin position="67"/>
        <end position="88"/>
    </location>
</feature>
<dbReference type="EMBL" id="MGDI01000031">
    <property type="protein sequence ID" value="OGL52473.1"/>
    <property type="molecule type" value="Genomic_DNA"/>
</dbReference>
<keyword evidence="1" id="KW-1133">Transmembrane helix</keyword>
<dbReference type="Proteomes" id="UP000178082">
    <property type="component" value="Unassembled WGS sequence"/>
</dbReference>
<feature type="transmembrane region" description="Helical" evidence="1">
    <location>
        <begin position="38"/>
        <end position="55"/>
    </location>
</feature>
<evidence type="ECO:0000313" key="2">
    <source>
        <dbReference type="EMBL" id="OGL52473.1"/>
    </source>
</evidence>
<protein>
    <submittedName>
        <fullName evidence="2">Uncharacterized protein</fullName>
    </submittedName>
</protein>
<comment type="caution">
    <text evidence="2">The sequence shown here is derived from an EMBL/GenBank/DDBJ whole genome shotgun (WGS) entry which is preliminary data.</text>
</comment>
<accession>A0A1F7SFB0</accession>
<reference evidence="2 3" key="1">
    <citation type="journal article" date="2016" name="Nat. Commun.">
        <title>Thousands of microbial genomes shed light on interconnected biogeochemical processes in an aquifer system.</title>
        <authorList>
            <person name="Anantharaman K."/>
            <person name="Brown C.T."/>
            <person name="Hug L.A."/>
            <person name="Sharon I."/>
            <person name="Castelle C.J."/>
            <person name="Probst A.J."/>
            <person name="Thomas B.C."/>
            <person name="Singh A."/>
            <person name="Wilkins M.J."/>
            <person name="Karaoz U."/>
            <person name="Brodie E.L."/>
            <person name="Williams K.H."/>
            <person name="Hubbard S.S."/>
            <person name="Banfield J.F."/>
        </authorList>
    </citation>
    <scope>NUCLEOTIDE SEQUENCE [LARGE SCALE GENOMIC DNA]</scope>
</reference>
<name>A0A1F7SFB0_9BACT</name>
<evidence type="ECO:0000313" key="3">
    <source>
        <dbReference type="Proteomes" id="UP000178082"/>
    </source>
</evidence>
<sequence length="90" mass="10522">MNIEALKAIELGIPLWQMAFCVALISLFMLFGKDKHCISVSLVFFLYWGFFHNRIKLHELFGSSPFFMTSYIVCAIILFFLILISFFIKE</sequence>
<keyword evidence="1" id="KW-0472">Membrane</keyword>
<feature type="transmembrane region" description="Helical" evidence="1">
    <location>
        <begin position="12"/>
        <end position="31"/>
    </location>
</feature>
<keyword evidence="1" id="KW-0812">Transmembrane</keyword>
<evidence type="ECO:0000256" key="1">
    <source>
        <dbReference type="SAM" id="Phobius"/>
    </source>
</evidence>